<dbReference type="SUPFAM" id="SSF102198">
    <property type="entry name" value="Putative cyclase"/>
    <property type="match status" value="1"/>
</dbReference>
<dbReference type="FunFam" id="3.50.30.50:FF:000001">
    <property type="entry name" value="Kynurenine formamidase"/>
    <property type="match status" value="1"/>
</dbReference>
<keyword evidence="8" id="KW-0862">Zinc</keyword>
<evidence type="ECO:0000256" key="7">
    <source>
        <dbReference type="ARBA" id="ARBA00022801"/>
    </source>
</evidence>
<dbReference type="AlphaFoldDB" id="R4G5H0"/>
<evidence type="ECO:0000256" key="10">
    <source>
        <dbReference type="ARBA" id="ARBA00048496"/>
    </source>
</evidence>
<comment type="caution">
    <text evidence="12">The sequence shown here is derived from an EMBL/GenBank/DDBJ whole genome shotgun (WGS) entry which is preliminary data.</text>
</comment>
<keyword evidence="7 12" id="KW-0378">Hydrolase</keyword>
<evidence type="ECO:0000313" key="13">
    <source>
        <dbReference type="Proteomes" id="UP000013057"/>
    </source>
</evidence>
<comment type="subunit">
    <text evidence="3">Homodimer.</text>
</comment>
<dbReference type="GO" id="GO:0004061">
    <property type="term" value="F:arylformamidase activity"/>
    <property type="evidence" value="ECO:0007669"/>
    <property type="project" value="UniProtKB-EC"/>
</dbReference>
<dbReference type="PANTHER" id="PTHR31118:SF12">
    <property type="entry name" value="CYCLASE-LIKE PROTEIN 2"/>
    <property type="match status" value="1"/>
</dbReference>
<evidence type="ECO:0000256" key="1">
    <source>
        <dbReference type="ARBA" id="ARBA00001947"/>
    </source>
</evidence>
<reference evidence="13" key="1">
    <citation type="journal article" date="2013" name="Genome">
        <title>Draft Genome Sequence of a Thermophilic Member of the Bacillaceae, Anoxybacillus flavithermus Strain Kn10, Isolated from the Kan-nawa Hot Spring in Japan.</title>
        <authorList>
            <person name="Matsutani M."/>
            <person name="Shirakihara Y."/>
            <person name="Imada K."/>
            <person name="Yakushi T."/>
            <person name="Matsushita K."/>
        </authorList>
    </citation>
    <scope>NUCLEOTIDE SEQUENCE [LARGE SCALE GENOMIC DNA]</scope>
    <source>
        <strain evidence="13">NBRC 109594</strain>
    </source>
</reference>
<comment type="pathway">
    <text evidence="11">Amino-acid degradation; L-tryptophan degradation via kynurenine pathway; L-kynurenine from L-tryptophan: step 2/2.</text>
</comment>
<evidence type="ECO:0000313" key="12">
    <source>
        <dbReference type="EMBL" id="GAC89742.1"/>
    </source>
</evidence>
<name>R4G5H0_9BACL</name>
<evidence type="ECO:0000256" key="6">
    <source>
        <dbReference type="ARBA" id="ARBA00022723"/>
    </source>
</evidence>
<keyword evidence="6" id="KW-0479">Metal-binding</keyword>
<dbReference type="Pfam" id="PF04199">
    <property type="entry name" value="Cyclase"/>
    <property type="match status" value="1"/>
</dbReference>
<protein>
    <recommendedName>
        <fullName evidence="5">Kynurenine formamidase</fullName>
        <ecNumber evidence="4">3.5.1.9</ecNumber>
    </recommendedName>
</protein>
<accession>R4G5H0</accession>
<evidence type="ECO:0000256" key="2">
    <source>
        <dbReference type="ARBA" id="ARBA00002204"/>
    </source>
</evidence>
<dbReference type="InterPro" id="IPR037175">
    <property type="entry name" value="KFase_sf"/>
</dbReference>
<comment type="catalytic activity">
    <reaction evidence="10">
        <text>N-formyl-L-kynurenine + H2O = L-kynurenine + formate + H(+)</text>
        <dbReference type="Rhea" id="RHEA:13009"/>
        <dbReference type="ChEBI" id="CHEBI:15377"/>
        <dbReference type="ChEBI" id="CHEBI:15378"/>
        <dbReference type="ChEBI" id="CHEBI:15740"/>
        <dbReference type="ChEBI" id="CHEBI:57959"/>
        <dbReference type="ChEBI" id="CHEBI:58629"/>
        <dbReference type="EC" id="3.5.1.9"/>
    </reaction>
</comment>
<comment type="cofactor">
    <cofactor evidence="1">
        <name>Zn(2+)</name>
        <dbReference type="ChEBI" id="CHEBI:29105"/>
    </cofactor>
</comment>
<dbReference type="Gene3D" id="3.50.30.50">
    <property type="entry name" value="Putative cyclase"/>
    <property type="match status" value="1"/>
</dbReference>
<dbReference type="InterPro" id="IPR007325">
    <property type="entry name" value="KFase/CYL"/>
</dbReference>
<evidence type="ECO:0000256" key="11">
    <source>
        <dbReference type="ARBA" id="ARBA00060547"/>
    </source>
</evidence>
<proteinExistence type="predicted"/>
<dbReference type="PANTHER" id="PTHR31118">
    <property type="entry name" value="CYCLASE-LIKE PROTEIN 2"/>
    <property type="match status" value="1"/>
</dbReference>
<evidence type="ECO:0000256" key="9">
    <source>
        <dbReference type="ARBA" id="ARBA00023079"/>
    </source>
</evidence>
<sequence>MEQYKEERNMKMYDVTAPIFEGMPVYKNKPEKQPKLTTVTNDYVTESRIDMDVHTGTHIDAPLHMVKDGETFETIPLEKLVGYCKVLDVTNVDDRITKEDLIHFDIQENDFLLFKTKNSFDDAFNFEFIYVAEDAAAYLAEKHIRGVGIDALGVERNQAGHPTHKTLFGHGIIVIEGLRLKDVPAGEYWMVAAPLKLVGTDAAPARVLLFEQ</sequence>
<dbReference type="GO" id="GO:0019441">
    <property type="term" value="P:L-tryptophan catabolic process to kynurenine"/>
    <property type="evidence" value="ECO:0007669"/>
    <property type="project" value="InterPro"/>
</dbReference>
<evidence type="ECO:0000256" key="5">
    <source>
        <dbReference type="ARBA" id="ARBA00014889"/>
    </source>
</evidence>
<dbReference type="EC" id="3.5.1.9" evidence="4"/>
<dbReference type="EMBL" id="BARH01000001">
    <property type="protein sequence ID" value="GAC89742.1"/>
    <property type="molecule type" value="Genomic_DNA"/>
</dbReference>
<gene>
    <name evidence="12" type="ORF">KN10_0178</name>
</gene>
<evidence type="ECO:0000256" key="8">
    <source>
        <dbReference type="ARBA" id="ARBA00022833"/>
    </source>
</evidence>
<dbReference type="Proteomes" id="UP000013057">
    <property type="component" value="Unassembled WGS sequence"/>
</dbReference>
<organism evidence="12 13">
    <name type="scientific">Anoxybacillus flavithermus NBRC 109594</name>
    <dbReference type="NCBI Taxonomy" id="1315967"/>
    <lineage>
        <taxon>Bacteria</taxon>
        <taxon>Bacillati</taxon>
        <taxon>Bacillota</taxon>
        <taxon>Bacilli</taxon>
        <taxon>Bacillales</taxon>
        <taxon>Anoxybacillaceae</taxon>
        <taxon>Anoxybacillus</taxon>
    </lineage>
</organism>
<keyword evidence="9" id="KW-0823">Tryptophan catabolism</keyword>
<dbReference type="GO" id="GO:0046872">
    <property type="term" value="F:metal ion binding"/>
    <property type="evidence" value="ECO:0007669"/>
    <property type="project" value="UniProtKB-KW"/>
</dbReference>
<evidence type="ECO:0000256" key="3">
    <source>
        <dbReference type="ARBA" id="ARBA00011738"/>
    </source>
</evidence>
<evidence type="ECO:0000256" key="4">
    <source>
        <dbReference type="ARBA" id="ARBA00012930"/>
    </source>
</evidence>
<comment type="function">
    <text evidence="2">Catalyzes the hydrolysis of N-formyl-L-kynurenine to L-kynurenine, the second step in the kynurenine pathway of tryptophan degradation.</text>
</comment>